<organism evidence="2 3">
    <name type="scientific">Leptosomus discolor</name>
    <name type="common">Madagascar cuckoo roller</name>
    <name type="synonym">Cuculus discolor</name>
    <dbReference type="NCBI Taxonomy" id="188344"/>
    <lineage>
        <taxon>Eukaryota</taxon>
        <taxon>Metazoa</taxon>
        <taxon>Chordata</taxon>
        <taxon>Craniata</taxon>
        <taxon>Vertebrata</taxon>
        <taxon>Euteleostomi</taxon>
        <taxon>Archelosauria</taxon>
        <taxon>Archosauria</taxon>
        <taxon>Dinosauria</taxon>
        <taxon>Saurischia</taxon>
        <taxon>Theropoda</taxon>
        <taxon>Coelurosauria</taxon>
        <taxon>Aves</taxon>
        <taxon>Neognathae</taxon>
        <taxon>Neoaves</taxon>
        <taxon>Telluraves</taxon>
        <taxon>Coraciimorphae</taxon>
        <taxon>Coraciiformes</taxon>
        <taxon>Leptosomidae</taxon>
        <taxon>Leptosomus</taxon>
    </lineage>
</organism>
<dbReference type="InterPro" id="IPR040673">
    <property type="entry name" value="CCDC81_HU_dom_2"/>
</dbReference>
<dbReference type="Proteomes" id="UP000053001">
    <property type="component" value="Unassembled WGS sequence"/>
</dbReference>
<evidence type="ECO:0000259" key="1">
    <source>
        <dbReference type="Pfam" id="PF18289"/>
    </source>
</evidence>
<proteinExistence type="predicted"/>
<accession>A0A091P5D4</accession>
<dbReference type="InterPro" id="IPR026295">
    <property type="entry name" value="CCD81"/>
</dbReference>
<dbReference type="PANTHER" id="PTHR14362:SF2">
    <property type="entry name" value="COILED-COIL DOMAIN-CONTAINING PROTEIN 81"/>
    <property type="match status" value="1"/>
</dbReference>
<name>A0A091P5D4_LEPDC</name>
<evidence type="ECO:0000313" key="3">
    <source>
        <dbReference type="Proteomes" id="UP000053001"/>
    </source>
</evidence>
<dbReference type="GO" id="GO:0005815">
    <property type="term" value="C:microtubule organizing center"/>
    <property type="evidence" value="ECO:0007669"/>
    <property type="project" value="TreeGrafter"/>
</dbReference>
<feature type="non-terminal residue" evidence="2">
    <location>
        <position position="1"/>
    </location>
</feature>
<protein>
    <submittedName>
        <fullName evidence="2">Coiled-coil domain-containing protein 81</fullName>
    </submittedName>
</protein>
<feature type="domain" description="CCDC81 HU" evidence="1">
    <location>
        <begin position="57"/>
        <end position="129"/>
    </location>
</feature>
<feature type="non-terminal residue" evidence="2">
    <location>
        <position position="138"/>
    </location>
</feature>
<dbReference type="PhylomeDB" id="A0A091P5D4"/>
<gene>
    <name evidence="2" type="ORF">N330_07567</name>
</gene>
<dbReference type="PANTHER" id="PTHR14362">
    <property type="entry name" value="COILED-COIL DOMAIN-CONTAINING PROTEIN 81"/>
    <property type="match status" value="1"/>
</dbReference>
<sequence>QGVMITGLGTFAMVEEQFRGEEEVYVIRRPIFQLDTDALCLQEVMVTTEVIPGNVTIEPLDYRQISQATSLLQQVVKSCVQETILLYSLHLRNRQHPSFAFKDIGVLSCKDNILYMWFYYDCVTGLESKAGQIALLHT</sequence>
<dbReference type="Pfam" id="PF18289">
    <property type="entry name" value="HU-CCDC81_euk_2"/>
    <property type="match status" value="1"/>
</dbReference>
<keyword evidence="3" id="KW-1185">Reference proteome</keyword>
<evidence type="ECO:0000313" key="2">
    <source>
        <dbReference type="EMBL" id="KFQ02383.1"/>
    </source>
</evidence>
<dbReference type="EMBL" id="KK667671">
    <property type="protein sequence ID" value="KFQ02383.1"/>
    <property type="molecule type" value="Genomic_DNA"/>
</dbReference>
<reference evidence="2 3" key="1">
    <citation type="submission" date="2014-04" db="EMBL/GenBank/DDBJ databases">
        <title>Genome evolution of avian class.</title>
        <authorList>
            <person name="Zhang G."/>
            <person name="Li C."/>
        </authorList>
    </citation>
    <scope>NUCLEOTIDE SEQUENCE [LARGE SCALE GENOMIC DNA]</scope>
    <source>
        <strain evidence="2">BGI_N330</strain>
    </source>
</reference>
<dbReference type="AlphaFoldDB" id="A0A091P5D4"/>